<keyword evidence="2" id="KW-1185">Reference proteome</keyword>
<sequence length="72" mass="8268">MNPAKSRKNTANGTRQAMYRLDFDNLSLSFAYVMTNSMDDGTTNTTFIHDITKFPFIVEEIIKESFILRTVV</sequence>
<evidence type="ECO:0000313" key="1">
    <source>
        <dbReference type="EMBL" id="BDB96519.1"/>
    </source>
</evidence>
<evidence type="ECO:0000313" key="2">
    <source>
        <dbReference type="Proteomes" id="UP001320209"/>
    </source>
</evidence>
<dbReference type="Proteomes" id="UP001320209">
    <property type="component" value="Chromosome"/>
</dbReference>
<dbReference type="EMBL" id="AP025225">
    <property type="protein sequence ID" value="BDB96519.1"/>
    <property type="molecule type" value="Genomic_DNA"/>
</dbReference>
<name>A0ABM7V9P7_9PROT</name>
<proteinExistence type="predicted"/>
<accession>A0ABM7V9P7</accession>
<gene>
    <name evidence="1" type="ORF">HYD_6520</name>
</gene>
<protein>
    <submittedName>
        <fullName evidence="1">Uncharacterized protein</fullName>
    </submittedName>
</protein>
<organism evidence="1 2">
    <name type="scientific">Candidatus Hydrogenosomobacter endosymbioticus</name>
    <dbReference type="NCBI Taxonomy" id="2558174"/>
    <lineage>
        <taxon>Bacteria</taxon>
        <taxon>Pseudomonadati</taxon>
        <taxon>Pseudomonadota</taxon>
        <taxon>Alphaproteobacteria</taxon>
        <taxon>Holosporales</taxon>
        <taxon>Holosporaceae</taxon>
        <taxon>Candidatus Hydrogenosomobacter</taxon>
    </lineage>
</organism>
<reference evidence="1" key="1">
    <citation type="submission" date="2021-10" db="EMBL/GenBank/DDBJ databases">
        <title>Genome Sequence of The Candidatus Hydrogeosomobacter endosymbioticus, an Intracellular Bacterial Symbiont of the Anaerobic Ciliate GW7.</title>
        <authorList>
            <person name="Shiohama Y."/>
            <person name="Shinzato N."/>
        </authorList>
    </citation>
    <scope>NUCLEOTIDE SEQUENCE [LARGE SCALE GENOMIC DNA]</scope>
    <source>
        <strain evidence="1">200920</strain>
    </source>
</reference>